<dbReference type="Proteomes" id="UP000831859">
    <property type="component" value="Chromosome"/>
</dbReference>
<keyword evidence="1" id="KW-0732">Signal</keyword>
<dbReference type="EMBL" id="CP093362">
    <property type="protein sequence ID" value="UQS84735.1"/>
    <property type="molecule type" value="Genomic_DNA"/>
</dbReference>
<reference evidence="2 3" key="1">
    <citation type="journal article" date="2022" name="Int. J. Syst. Evol. Microbiol.">
        <title>Apilactobacillus apisilvae sp. nov., Nicolia spurrieriana gen. nov. sp. nov., Bombilactobacillus folatiphilus sp. nov. and Bombilactobacillus thymidiniphilus sp. nov., four new lactic acid bacterial isolates from stingless bees Tetragonula carbonaria and Austroplebeia australis.</title>
        <authorList>
            <person name="Oliphant S.A."/>
            <person name="Watson-Haigh N.S."/>
            <person name="Sumby K.M."/>
            <person name="Gardner J."/>
            <person name="Groom S."/>
            <person name="Jiranek V."/>
        </authorList>
    </citation>
    <scope>NUCLEOTIDE SEQUENCE [LARGE SCALE GENOMIC DNA]</scope>
    <source>
        <strain evidence="2 3">SG5_A10</strain>
    </source>
</reference>
<dbReference type="RefSeq" id="WP_249510719.1">
    <property type="nucleotide sequence ID" value="NZ_CP093362.1"/>
</dbReference>
<keyword evidence="3" id="KW-1185">Reference proteome</keyword>
<sequence>MKRLLFVLSLFSIVAVGMIMNESSASANNMYTNRNDYTNVYKFVFNNRGNRMIHFHNYKRLGKFSLGRHIRFNGNHYCYIQKVDGYVPTNQLKKVYEARNKNIIIKNHFA</sequence>
<evidence type="ECO:0000313" key="3">
    <source>
        <dbReference type="Proteomes" id="UP000831859"/>
    </source>
</evidence>
<name>A0ABY4PGP0_9LACO</name>
<evidence type="ECO:0000256" key="1">
    <source>
        <dbReference type="SAM" id="SignalP"/>
    </source>
</evidence>
<organism evidence="2 3">
    <name type="scientific">Apilactobacillus apisilvae</name>
    <dbReference type="NCBI Taxonomy" id="2923364"/>
    <lineage>
        <taxon>Bacteria</taxon>
        <taxon>Bacillati</taxon>
        <taxon>Bacillota</taxon>
        <taxon>Bacilli</taxon>
        <taxon>Lactobacillales</taxon>
        <taxon>Lactobacillaceae</taxon>
        <taxon>Apilactobacillus</taxon>
    </lineage>
</organism>
<evidence type="ECO:0008006" key="4">
    <source>
        <dbReference type="Google" id="ProtNLM"/>
    </source>
</evidence>
<feature type="chain" id="PRO_5047115150" description="Surface layer protein A domain-containing protein" evidence="1">
    <location>
        <begin position="28"/>
        <end position="110"/>
    </location>
</feature>
<gene>
    <name evidence="2" type="ORF">MOO46_05670</name>
</gene>
<protein>
    <recommendedName>
        <fullName evidence="4">Surface layer protein A domain-containing protein</fullName>
    </recommendedName>
</protein>
<feature type="signal peptide" evidence="1">
    <location>
        <begin position="1"/>
        <end position="27"/>
    </location>
</feature>
<proteinExistence type="predicted"/>
<evidence type="ECO:0000313" key="2">
    <source>
        <dbReference type="EMBL" id="UQS84735.1"/>
    </source>
</evidence>
<accession>A0ABY4PGP0</accession>